<evidence type="ECO:0000256" key="3">
    <source>
        <dbReference type="ARBA" id="ARBA00022896"/>
    </source>
</evidence>
<sequence length="226" mass="24839">MLDIIPEILTAEQVAQCRHLLANAAWQDGKTTAGHVARQAKQNRQLAADDPLTTQLGNLILDALVRNPRFMSAALPLKVLPPRFNRYENGGHYGNHIDGAVMNAPGSSQRIRTDLSATLFFCDPDDYDGGELVIEDTYGSQSIKLPAGHLVLYPGTSLHRVTPVTRGARIAAFFWVQSLVREDSQRSILTSLDTAIQHVSADTPDSDAVARLTGVYHNLLRQWSET</sequence>
<feature type="binding site" evidence="7">
    <location>
        <position position="98"/>
    </location>
    <ligand>
        <name>Fe cation</name>
        <dbReference type="ChEBI" id="CHEBI:24875"/>
    </ligand>
</feature>
<dbReference type="SMART" id="SM00702">
    <property type="entry name" value="P4Hc"/>
    <property type="match status" value="1"/>
</dbReference>
<feature type="domain" description="Fe2OG dioxygenase" evidence="8">
    <location>
        <begin position="78"/>
        <end position="178"/>
    </location>
</feature>
<evidence type="ECO:0000313" key="10">
    <source>
        <dbReference type="Proteomes" id="UP000652567"/>
    </source>
</evidence>
<dbReference type="NCBIfam" id="NF003975">
    <property type="entry name" value="PRK05467.1-4"/>
    <property type="match status" value="1"/>
</dbReference>
<reference evidence="9" key="1">
    <citation type="submission" date="2018-07" db="EMBL/GenBank/DDBJ databases">
        <title>Genome assembly of strain Ka43.</title>
        <authorList>
            <person name="Kukolya J."/>
            <person name="Nagy I."/>
            <person name="Horvath B."/>
            <person name="Toth A."/>
        </authorList>
    </citation>
    <scope>NUCLEOTIDE SEQUENCE</scope>
    <source>
        <strain evidence="9">KB43</strain>
    </source>
</reference>
<dbReference type="EMBL" id="PRDL01000001">
    <property type="protein sequence ID" value="MBE8718144.1"/>
    <property type="molecule type" value="Genomic_DNA"/>
</dbReference>
<dbReference type="GO" id="GO:0016706">
    <property type="term" value="F:2-oxoglutarate-dependent dioxygenase activity"/>
    <property type="evidence" value="ECO:0007669"/>
    <property type="project" value="UniProtKB-UniRule"/>
</dbReference>
<keyword evidence="3 7" id="KW-0847">Vitamin C</keyword>
<feature type="binding site" evidence="7">
    <location>
        <position position="169"/>
    </location>
    <ligand>
        <name>2-oxoglutarate</name>
        <dbReference type="ChEBI" id="CHEBI:16810"/>
    </ligand>
</feature>
<dbReference type="PROSITE" id="PS51471">
    <property type="entry name" value="FE2OG_OXY"/>
    <property type="match status" value="1"/>
</dbReference>
<dbReference type="InterPro" id="IPR041097">
    <property type="entry name" value="PKHD_C"/>
</dbReference>
<feature type="binding site" evidence="7">
    <location>
        <position position="96"/>
    </location>
    <ligand>
        <name>Fe cation</name>
        <dbReference type="ChEBI" id="CHEBI:24875"/>
    </ligand>
</feature>
<evidence type="ECO:0000256" key="7">
    <source>
        <dbReference type="HAMAP-Rule" id="MF_00657"/>
    </source>
</evidence>
<dbReference type="GO" id="GO:0031418">
    <property type="term" value="F:L-ascorbic acid binding"/>
    <property type="evidence" value="ECO:0007669"/>
    <property type="project" value="UniProtKB-KW"/>
</dbReference>
<keyword evidence="6 7" id="KW-0408">Iron</keyword>
<dbReference type="GO" id="GO:0005506">
    <property type="term" value="F:iron ion binding"/>
    <property type="evidence" value="ECO:0007669"/>
    <property type="project" value="UniProtKB-UniRule"/>
</dbReference>
<protein>
    <submittedName>
        <fullName evidence="9">Fe2+-dependent dioxygenase</fullName>
    </submittedName>
</protein>
<keyword evidence="2 7" id="KW-0479">Metal-binding</keyword>
<dbReference type="NCBIfam" id="NF003974">
    <property type="entry name" value="PRK05467.1-3"/>
    <property type="match status" value="1"/>
</dbReference>
<evidence type="ECO:0000256" key="1">
    <source>
        <dbReference type="ARBA" id="ARBA00001961"/>
    </source>
</evidence>
<dbReference type="Proteomes" id="UP000652567">
    <property type="component" value="Unassembled WGS sequence"/>
</dbReference>
<evidence type="ECO:0000313" key="9">
    <source>
        <dbReference type="EMBL" id="MBE8718144.1"/>
    </source>
</evidence>
<gene>
    <name evidence="9" type="ORF">C4F51_13200</name>
</gene>
<evidence type="ECO:0000256" key="4">
    <source>
        <dbReference type="ARBA" id="ARBA00022964"/>
    </source>
</evidence>
<keyword evidence="10" id="KW-1185">Reference proteome</keyword>
<evidence type="ECO:0000256" key="2">
    <source>
        <dbReference type="ARBA" id="ARBA00022723"/>
    </source>
</evidence>
<name>A0A928V8T1_9GAMM</name>
<keyword evidence="5 7" id="KW-0560">Oxidoreductase</keyword>
<dbReference type="InterPro" id="IPR044862">
    <property type="entry name" value="Pro_4_hyd_alph_FE2OG_OXY"/>
</dbReference>
<accession>A0A928V8T1</accession>
<dbReference type="PANTHER" id="PTHR41536">
    <property type="entry name" value="PKHD-TYPE HYDROXYLASE YBIX"/>
    <property type="match status" value="1"/>
</dbReference>
<dbReference type="AlphaFoldDB" id="A0A928V8T1"/>
<dbReference type="Gene3D" id="2.60.120.620">
    <property type="entry name" value="q2cbj1_9rhob like domain"/>
    <property type="match status" value="1"/>
</dbReference>
<dbReference type="InterPro" id="IPR006620">
    <property type="entry name" value="Pro_4_hyd_alph"/>
</dbReference>
<evidence type="ECO:0000256" key="6">
    <source>
        <dbReference type="ARBA" id="ARBA00023004"/>
    </source>
</evidence>
<dbReference type="RefSeq" id="WP_193910474.1">
    <property type="nucleotide sequence ID" value="NZ_PRDL01000001.1"/>
</dbReference>
<dbReference type="Gene3D" id="4.10.860.20">
    <property type="entry name" value="Rabenosyn, Rab binding domain"/>
    <property type="match status" value="1"/>
</dbReference>
<comment type="cofactor">
    <cofactor evidence="1 7">
        <name>L-ascorbate</name>
        <dbReference type="ChEBI" id="CHEBI:38290"/>
    </cofactor>
</comment>
<evidence type="ECO:0000259" key="8">
    <source>
        <dbReference type="PROSITE" id="PS51471"/>
    </source>
</evidence>
<dbReference type="GO" id="GO:0006974">
    <property type="term" value="P:DNA damage response"/>
    <property type="evidence" value="ECO:0007669"/>
    <property type="project" value="TreeGrafter"/>
</dbReference>
<dbReference type="Pfam" id="PF13640">
    <property type="entry name" value="2OG-FeII_Oxy_3"/>
    <property type="match status" value="1"/>
</dbReference>
<organism evidence="9 10">
    <name type="scientific">Cellvibrio polysaccharolyticus</name>
    <dbReference type="NCBI Taxonomy" id="2082724"/>
    <lineage>
        <taxon>Bacteria</taxon>
        <taxon>Pseudomonadati</taxon>
        <taxon>Pseudomonadota</taxon>
        <taxon>Gammaproteobacteria</taxon>
        <taxon>Cellvibrionales</taxon>
        <taxon>Cellvibrionaceae</taxon>
        <taxon>Cellvibrio</taxon>
    </lineage>
</organism>
<dbReference type="HAMAP" id="MF_00657">
    <property type="entry name" value="Hydroxyl_YbiX"/>
    <property type="match status" value="1"/>
</dbReference>
<dbReference type="InterPro" id="IPR005123">
    <property type="entry name" value="Oxoglu/Fe-dep_dioxygenase_dom"/>
</dbReference>
<keyword evidence="4 7" id="KW-0223">Dioxygenase</keyword>
<dbReference type="InterPro" id="IPR023550">
    <property type="entry name" value="PKHD_hydroxylase"/>
</dbReference>
<comment type="cofactor">
    <cofactor evidence="7">
        <name>Fe(2+)</name>
        <dbReference type="ChEBI" id="CHEBI:29033"/>
    </cofactor>
    <text evidence="7">Binds 1 Fe(2+) ion per subunit.</text>
</comment>
<feature type="binding site" evidence="7">
    <location>
        <position position="159"/>
    </location>
    <ligand>
        <name>Fe cation</name>
        <dbReference type="ChEBI" id="CHEBI:24875"/>
    </ligand>
</feature>
<dbReference type="Pfam" id="PF18331">
    <property type="entry name" value="PKHD_C"/>
    <property type="match status" value="1"/>
</dbReference>
<evidence type="ECO:0000256" key="5">
    <source>
        <dbReference type="ARBA" id="ARBA00023002"/>
    </source>
</evidence>
<dbReference type="GO" id="GO:0006879">
    <property type="term" value="P:intracellular iron ion homeostasis"/>
    <property type="evidence" value="ECO:0007669"/>
    <property type="project" value="TreeGrafter"/>
</dbReference>
<proteinExistence type="inferred from homology"/>
<comment type="caution">
    <text evidence="9">The sequence shown here is derived from an EMBL/GenBank/DDBJ whole genome shotgun (WGS) entry which is preliminary data.</text>
</comment>
<dbReference type="PANTHER" id="PTHR41536:SF1">
    <property type="entry name" value="PKHD-TYPE HYDROXYLASE YBIX"/>
    <property type="match status" value="1"/>
</dbReference>